<dbReference type="AlphaFoldDB" id="A0A9W6LHL2"/>
<organism evidence="1 2">
    <name type="scientific">Glycomyces algeriensis</name>
    <dbReference type="NCBI Taxonomy" id="256037"/>
    <lineage>
        <taxon>Bacteria</taxon>
        <taxon>Bacillati</taxon>
        <taxon>Actinomycetota</taxon>
        <taxon>Actinomycetes</taxon>
        <taxon>Glycomycetales</taxon>
        <taxon>Glycomycetaceae</taxon>
        <taxon>Glycomyces</taxon>
    </lineage>
</organism>
<sequence>MSTREGPNSIWSGLPACDPTLEPEQYQTISLPAVTISAADVHGGWTIEREYEVALDLTTESTAADEAGRGTDDGMG</sequence>
<dbReference type="RefSeq" id="WP_270114837.1">
    <property type="nucleotide sequence ID" value="NZ_BAAAOL010000007.1"/>
</dbReference>
<comment type="caution">
    <text evidence="1">The sequence shown here is derived from an EMBL/GenBank/DDBJ whole genome shotgun (WGS) entry which is preliminary data.</text>
</comment>
<name>A0A9W6LHL2_9ACTN</name>
<protein>
    <submittedName>
        <fullName evidence="1">Uncharacterized protein</fullName>
    </submittedName>
</protein>
<evidence type="ECO:0000313" key="1">
    <source>
        <dbReference type="EMBL" id="GLI44142.1"/>
    </source>
</evidence>
<reference evidence="1" key="1">
    <citation type="submission" date="2022-12" db="EMBL/GenBank/DDBJ databases">
        <title>Reference genome sequencing for broad-spectrum identification of bacterial and archaeal isolates by mass spectrometry.</title>
        <authorList>
            <person name="Sekiguchi Y."/>
            <person name="Tourlousse D.M."/>
        </authorList>
    </citation>
    <scope>NUCLEOTIDE SEQUENCE</scope>
    <source>
        <strain evidence="1">LLR39Z86</strain>
    </source>
</reference>
<dbReference type="Proteomes" id="UP001144313">
    <property type="component" value="Unassembled WGS sequence"/>
</dbReference>
<evidence type="ECO:0000313" key="2">
    <source>
        <dbReference type="Proteomes" id="UP001144313"/>
    </source>
</evidence>
<dbReference type="EMBL" id="BSDT01000001">
    <property type="protein sequence ID" value="GLI44142.1"/>
    <property type="molecule type" value="Genomic_DNA"/>
</dbReference>
<proteinExistence type="predicted"/>
<gene>
    <name evidence="1" type="ORF">GALLR39Z86_39920</name>
</gene>
<accession>A0A9W6LHL2</accession>
<keyword evidence="2" id="KW-1185">Reference proteome</keyword>